<dbReference type="Gene3D" id="3.40.50.2300">
    <property type="match status" value="1"/>
</dbReference>
<keyword evidence="1" id="KW-0808">Transferase</keyword>
<dbReference type="Pfam" id="PF05043">
    <property type="entry name" value="Mga"/>
    <property type="match status" value="1"/>
</dbReference>
<dbReference type="Pfam" id="PF00359">
    <property type="entry name" value="PTS_EIIA_2"/>
    <property type="match status" value="1"/>
</dbReference>
<keyword evidence="5" id="KW-0804">Transcription</keyword>
<dbReference type="InterPro" id="IPR050661">
    <property type="entry name" value="BglG_antiterminators"/>
</dbReference>
<dbReference type="PROSITE" id="PS51099">
    <property type="entry name" value="PTS_EIIB_TYPE_2"/>
    <property type="match status" value="1"/>
</dbReference>
<proteinExistence type="predicted"/>
<keyword evidence="2" id="KW-0677">Repeat</keyword>
<dbReference type="PROSITE" id="PS51094">
    <property type="entry name" value="PTS_EIIA_TYPE_2"/>
    <property type="match status" value="1"/>
</dbReference>
<dbReference type="SUPFAM" id="SSF52794">
    <property type="entry name" value="PTS system IIB component-like"/>
    <property type="match status" value="1"/>
</dbReference>
<evidence type="ECO:0000313" key="10">
    <source>
        <dbReference type="Proteomes" id="UP000323732"/>
    </source>
</evidence>
<dbReference type="PANTHER" id="PTHR30185">
    <property type="entry name" value="CRYPTIC BETA-GLUCOSIDE BGL OPERON ANTITERMINATOR"/>
    <property type="match status" value="1"/>
</dbReference>
<evidence type="ECO:0000256" key="1">
    <source>
        <dbReference type="ARBA" id="ARBA00022679"/>
    </source>
</evidence>
<dbReference type="CDD" id="cd05568">
    <property type="entry name" value="PTS_IIB_bgl_like"/>
    <property type="match status" value="1"/>
</dbReference>
<dbReference type="Pfam" id="PF00874">
    <property type="entry name" value="PRD"/>
    <property type="match status" value="2"/>
</dbReference>
<dbReference type="PROSITE" id="PS51372">
    <property type="entry name" value="PRD_2"/>
    <property type="match status" value="2"/>
</dbReference>
<feature type="domain" description="PRD" evidence="8">
    <location>
        <begin position="170"/>
        <end position="276"/>
    </location>
</feature>
<dbReference type="GO" id="GO:0009401">
    <property type="term" value="P:phosphoenolpyruvate-dependent sugar phosphotransferase system"/>
    <property type="evidence" value="ECO:0007669"/>
    <property type="project" value="InterPro"/>
</dbReference>
<gene>
    <name evidence="9" type="ORF">FZD47_10410</name>
</gene>
<dbReference type="InterPro" id="IPR002178">
    <property type="entry name" value="PTS_EIIA_type-2_dom"/>
</dbReference>
<organism evidence="9 10">
    <name type="scientific">Bacillus infantis</name>
    <dbReference type="NCBI Taxonomy" id="324767"/>
    <lineage>
        <taxon>Bacteria</taxon>
        <taxon>Bacillati</taxon>
        <taxon>Bacillota</taxon>
        <taxon>Bacilli</taxon>
        <taxon>Bacillales</taxon>
        <taxon>Bacillaceae</taxon>
        <taxon>Bacillus</taxon>
    </lineage>
</organism>
<dbReference type="EMBL" id="VTES01000003">
    <property type="protein sequence ID" value="TYS63914.1"/>
    <property type="molecule type" value="Genomic_DNA"/>
</dbReference>
<evidence type="ECO:0000256" key="4">
    <source>
        <dbReference type="ARBA" id="ARBA00023159"/>
    </source>
</evidence>
<comment type="caution">
    <text evidence="9">The sequence shown here is derived from an EMBL/GenBank/DDBJ whole genome shotgun (WGS) entry which is preliminary data.</text>
</comment>
<dbReference type="InterPro" id="IPR007737">
    <property type="entry name" value="Mga_HTH"/>
</dbReference>
<dbReference type="Proteomes" id="UP000323732">
    <property type="component" value="Unassembled WGS sequence"/>
</dbReference>
<evidence type="ECO:0000259" key="8">
    <source>
        <dbReference type="PROSITE" id="PS51372"/>
    </source>
</evidence>
<dbReference type="InterPro" id="IPR013011">
    <property type="entry name" value="PTS_EIIB_2"/>
</dbReference>
<dbReference type="InterPro" id="IPR036095">
    <property type="entry name" value="PTS_EIIB-like_sf"/>
</dbReference>
<dbReference type="Gene3D" id="1.10.1790.10">
    <property type="entry name" value="PRD domain"/>
    <property type="match status" value="2"/>
</dbReference>
<feature type="domain" description="PRD" evidence="8">
    <location>
        <begin position="278"/>
        <end position="388"/>
    </location>
</feature>
<evidence type="ECO:0000259" key="6">
    <source>
        <dbReference type="PROSITE" id="PS51094"/>
    </source>
</evidence>
<keyword evidence="4" id="KW-0010">Activator</keyword>
<accession>A0A5D4SNL0</accession>
<dbReference type="AlphaFoldDB" id="A0A5D4SNL0"/>
<evidence type="ECO:0000256" key="3">
    <source>
        <dbReference type="ARBA" id="ARBA00023015"/>
    </source>
</evidence>
<dbReference type="Gene3D" id="1.10.10.10">
    <property type="entry name" value="Winged helix-like DNA-binding domain superfamily/Winged helix DNA-binding domain"/>
    <property type="match status" value="1"/>
</dbReference>
<dbReference type="PANTHER" id="PTHR30185:SF13">
    <property type="entry name" value="LICABCH OPERON REGULATOR-RELATED"/>
    <property type="match status" value="1"/>
</dbReference>
<evidence type="ECO:0000256" key="2">
    <source>
        <dbReference type="ARBA" id="ARBA00022737"/>
    </source>
</evidence>
<dbReference type="InterPro" id="IPR036634">
    <property type="entry name" value="PRD_sf"/>
</dbReference>
<dbReference type="SUPFAM" id="SSF63520">
    <property type="entry name" value="PTS-regulatory domain, PRD"/>
    <property type="match status" value="2"/>
</dbReference>
<feature type="domain" description="PTS EIIA type-2" evidence="6">
    <location>
        <begin position="495"/>
        <end position="638"/>
    </location>
</feature>
<keyword evidence="3" id="KW-0805">Transcription regulation</keyword>
<dbReference type="SUPFAM" id="SSF55804">
    <property type="entry name" value="Phoshotransferase/anion transport protein"/>
    <property type="match status" value="1"/>
</dbReference>
<evidence type="ECO:0000256" key="5">
    <source>
        <dbReference type="ARBA" id="ARBA00023163"/>
    </source>
</evidence>
<dbReference type="InterPro" id="IPR011608">
    <property type="entry name" value="PRD"/>
</dbReference>
<evidence type="ECO:0000259" key="7">
    <source>
        <dbReference type="PROSITE" id="PS51099"/>
    </source>
</evidence>
<protein>
    <submittedName>
        <fullName evidence="9">Transcription antiterminator</fullName>
    </submittedName>
</protein>
<dbReference type="GO" id="GO:0006355">
    <property type="term" value="P:regulation of DNA-templated transcription"/>
    <property type="evidence" value="ECO:0007669"/>
    <property type="project" value="InterPro"/>
</dbReference>
<dbReference type="RefSeq" id="WP_148949791.1">
    <property type="nucleotide sequence ID" value="NZ_VTES01000003.1"/>
</dbReference>
<dbReference type="GO" id="GO:0008982">
    <property type="term" value="F:protein-N(PI)-phosphohistidine-sugar phosphotransferase activity"/>
    <property type="evidence" value="ECO:0007669"/>
    <property type="project" value="InterPro"/>
</dbReference>
<dbReference type="Pfam" id="PF08279">
    <property type="entry name" value="HTH_11"/>
    <property type="match status" value="1"/>
</dbReference>
<sequence>MSDRMIDERAAKMLAIARTKTYHSLDELADAMGVGTRTIRNYIKQLNEDLNGIASFFNERGKGFRFDINNMKAFQSYLEESSPEDSSLNSQKGRIGFIIDRLINSEETYTLDDLAEEMHLGRTTLVNELKKAAVSLETYKLIIHGKPNRGMELSGRELDLRFYILDHLYDVLYGDYPLDEDITESIERISHEYNLESPTQERLMEFIIIMLDRLLKNHHLEAIEEKHKKLIGTQEHGIALEIVEAIQKQLPIEIPEAEALFITIPIAGRRTPTNNRTLADIAITDDVRRLLEQILEQVGFKKEIIEQNESFFQDLLYHLTFMLNRLIFGLRLKNALLADVKEKYPVAYKMAEIAGQVIESRYGLEVPEDELGYLAFYFGVFIGQSDIKVKRFQKAAVVCGTGRGTAKLVSIQLERILNQDTEIDLFAEKDAVKEVLDSYDLVFSTVKLPFETHAPFIMINEIFDESRVKREIEKAAYRQRLNIQNGSEYQSVMAQLLAKESFFQLDSSKGYHENVFHMVNELTEIGRLDLGFLERLKEREEKGSMVFDRYIAFPHTFNQQSNDIELAVGIFPEGVMENGREVRLVFLLGLPEEQNECNESLIVKIYDEIIGIANNEELIAQLVQAGSYEDFVSSIERSNRERG</sequence>
<dbReference type="InterPro" id="IPR016152">
    <property type="entry name" value="PTrfase/Anion_transptr"/>
</dbReference>
<name>A0A5D4SNL0_9BACI</name>
<dbReference type="InterPro" id="IPR036388">
    <property type="entry name" value="WH-like_DNA-bd_sf"/>
</dbReference>
<evidence type="ECO:0000313" key="9">
    <source>
        <dbReference type="EMBL" id="TYS63914.1"/>
    </source>
</evidence>
<dbReference type="Gene3D" id="3.40.930.10">
    <property type="entry name" value="Mannitol-specific EII, Chain A"/>
    <property type="match status" value="1"/>
</dbReference>
<dbReference type="InterPro" id="IPR013196">
    <property type="entry name" value="HTH_11"/>
</dbReference>
<feature type="domain" description="PTS EIIB type-2" evidence="7">
    <location>
        <begin position="393"/>
        <end position="484"/>
    </location>
</feature>
<reference evidence="9 10" key="1">
    <citation type="submission" date="2019-08" db="EMBL/GenBank/DDBJ databases">
        <title>Bacillus genomes from the desert of Cuatro Cienegas, Coahuila.</title>
        <authorList>
            <person name="Olmedo-Alvarez G."/>
        </authorList>
    </citation>
    <scope>NUCLEOTIDE SEQUENCE [LARGE SCALE GENOMIC DNA]</scope>
    <source>
        <strain evidence="9 10">CH37_1T</strain>
    </source>
</reference>